<dbReference type="Proteomes" id="UP001160130">
    <property type="component" value="Unassembled WGS sequence"/>
</dbReference>
<name>A0ABT6KYR1_9MYCO</name>
<dbReference type="NCBIfam" id="TIGR02469">
    <property type="entry name" value="CbiT"/>
    <property type="match status" value="1"/>
</dbReference>
<dbReference type="PANTHER" id="PTHR43182:SF1">
    <property type="entry name" value="COBALT-PRECORRIN-7 C(5)-METHYLTRANSFERASE"/>
    <property type="match status" value="1"/>
</dbReference>
<accession>A0ABT6KYR1</accession>
<dbReference type="EC" id="2.1.1.196" evidence="7"/>
<dbReference type="InterPro" id="IPR006365">
    <property type="entry name" value="Cbl_synth_CobL"/>
</dbReference>
<dbReference type="InterPro" id="IPR014008">
    <property type="entry name" value="Cbl_synth_MTase_CbiT"/>
</dbReference>
<dbReference type="NCBIfam" id="TIGR02467">
    <property type="entry name" value="CbiE"/>
    <property type="match status" value="1"/>
</dbReference>
<comment type="pathway">
    <text evidence="1">Cofactor biosynthesis; adenosylcobalamin biosynthesis.</text>
</comment>
<dbReference type="InterPro" id="IPR050714">
    <property type="entry name" value="Cobalamin_biosynth_MTase"/>
</dbReference>
<protein>
    <submittedName>
        <fullName evidence="7">Precorrin-6Y C5,15-methyltransferase (Decarboxylating)</fullName>
        <ecNumber evidence="7">2.1.1.132</ecNumber>
        <ecNumber evidence="7">2.1.1.196</ecNumber>
        <ecNumber evidence="7">2.1.1.289</ecNumber>
    </submittedName>
</protein>
<evidence type="ECO:0000313" key="7">
    <source>
        <dbReference type="EMBL" id="MDH6195152.1"/>
    </source>
</evidence>
<dbReference type="PANTHER" id="PTHR43182">
    <property type="entry name" value="COBALT-PRECORRIN-6B C(15)-METHYLTRANSFERASE (DECARBOXYLATING)"/>
    <property type="match status" value="1"/>
</dbReference>
<proteinExistence type="predicted"/>
<dbReference type="InterPro" id="IPR000878">
    <property type="entry name" value="4pyrrol_Mease"/>
</dbReference>
<keyword evidence="2" id="KW-0169">Cobalamin biosynthesis</keyword>
<dbReference type="CDD" id="cd11644">
    <property type="entry name" value="Precorrin-6Y-MT"/>
    <property type="match status" value="1"/>
</dbReference>
<dbReference type="Gene3D" id="3.40.1010.10">
    <property type="entry name" value="Cobalt-precorrin-4 Transmethylase, Domain 1"/>
    <property type="match status" value="1"/>
</dbReference>
<dbReference type="SUPFAM" id="SSF53335">
    <property type="entry name" value="S-adenosyl-L-methionine-dependent methyltransferases"/>
    <property type="match status" value="1"/>
</dbReference>
<dbReference type="Pfam" id="PF00590">
    <property type="entry name" value="TP_methylase"/>
    <property type="match status" value="1"/>
</dbReference>
<feature type="domain" description="Tetrapyrrole methylase" evidence="6">
    <location>
        <begin position="27"/>
        <end position="213"/>
    </location>
</feature>
<dbReference type="EMBL" id="JARXVE010000002">
    <property type="protein sequence ID" value="MDH6195152.1"/>
    <property type="molecule type" value="Genomic_DNA"/>
</dbReference>
<keyword evidence="5" id="KW-0949">S-adenosyl-L-methionine</keyword>
<reference evidence="7 8" key="1">
    <citation type="submission" date="2023-04" db="EMBL/GenBank/DDBJ databases">
        <title>Forest soil microbial communities from Buena Vista Peninsula, Colon Province, Panama.</title>
        <authorList>
            <person name="Bouskill N."/>
        </authorList>
    </citation>
    <scope>NUCLEOTIDE SEQUENCE [LARGE SCALE GENOMIC DNA]</scope>
    <source>
        <strain evidence="7 8">AC80</strain>
    </source>
</reference>
<evidence type="ECO:0000259" key="6">
    <source>
        <dbReference type="Pfam" id="PF00590"/>
    </source>
</evidence>
<comment type="caution">
    <text evidence="7">The sequence shown here is derived from an EMBL/GenBank/DDBJ whole genome shotgun (WGS) entry which is preliminary data.</text>
</comment>
<evidence type="ECO:0000313" key="8">
    <source>
        <dbReference type="Proteomes" id="UP001160130"/>
    </source>
</evidence>
<keyword evidence="3 7" id="KW-0489">Methyltransferase</keyword>
<dbReference type="SUPFAM" id="SSF53790">
    <property type="entry name" value="Tetrapyrrole methylase"/>
    <property type="match status" value="1"/>
</dbReference>
<keyword evidence="4 7" id="KW-0808">Transferase</keyword>
<dbReference type="GO" id="GO:0046025">
    <property type="term" value="F:precorrin-6Y C5,15-methyltransferase (decarboxylating) activity"/>
    <property type="evidence" value="ECO:0007669"/>
    <property type="project" value="UniProtKB-EC"/>
</dbReference>
<evidence type="ECO:0000256" key="1">
    <source>
        <dbReference type="ARBA" id="ARBA00004953"/>
    </source>
</evidence>
<evidence type="ECO:0000256" key="4">
    <source>
        <dbReference type="ARBA" id="ARBA00022679"/>
    </source>
</evidence>
<sequence length="420" mass="44275">MGDPADDLRDPVRAAGDLAQDAAMSGTITVVGIGADGMAGLSRASRDELASATVVYGAPRQLELLDDSVTRDRREWPSPMLPALPTLFDEAGAESDVHVVASGDPLLHGIGATLIRLFGVQRVRVLPHVSSVTLACARMGWTVPDTEVISLVTAAPHTAVRRGGRAIVLSRDGQTPATLARLLSESGRGDSQLTVLQQLGGPGERRYDGTAAQWATTGPTDVDDLNVVAVAYLPDERRAQALPDEAFAHDGQLTKQSIRAVTLAALGPRPGELLWDIGSGSGSIAIEWSRSAPGCAAVAFERDEQRRDRIVGNVTAFGVRVEVRGAAPEALDGAPEPAAIFIGGGVTQPGLLQACYDRLPSGGRLVANAVTVESEAFVAQWYSKEGGELRRYQHYQGGAVGGFTGWRPALPVTQWSVVKR</sequence>
<evidence type="ECO:0000256" key="5">
    <source>
        <dbReference type="ARBA" id="ARBA00022691"/>
    </source>
</evidence>
<evidence type="ECO:0000256" key="2">
    <source>
        <dbReference type="ARBA" id="ARBA00022573"/>
    </source>
</evidence>
<dbReference type="EC" id="2.1.1.132" evidence="7"/>
<organism evidence="7 8">
    <name type="scientific">Mycolicibacterium frederiksbergense</name>
    <dbReference type="NCBI Taxonomy" id="117567"/>
    <lineage>
        <taxon>Bacteria</taxon>
        <taxon>Bacillati</taxon>
        <taxon>Actinomycetota</taxon>
        <taxon>Actinomycetes</taxon>
        <taxon>Mycobacteriales</taxon>
        <taxon>Mycobacteriaceae</taxon>
        <taxon>Mycolicibacterium</taxon>
    </lineage>
</organism>
<evidence type="ECO:0000256" key="3">
    <source>
        <dbReference type="ARBA" id="ARBA00022603"/>
    </source>
</evidence>
<dbReference type="InterPro" id="IPR014777">
    <property type="entry name" value="4pyrrole_Mease_sub1"/>
</dbReference>
<dbReference type="PIRSF" id="PIRSF036428">
    <property type="entry name" value="CobL"/>
    <property type="match status" value="1"/>
</dbReference>
<dbReference type="CDD" id="cd02440">
    <property type="entry name" value="AdoMet_MTases"/>
    <property type="match status" value="1"/>
</dbReference>
<dbReference type="InterPro" id="IPR035996">
    <property type="entry name" value="4pyrrol_Methylase_sf"/>
</dbReference>
<dbReference type="InterPro" id="IPR012818">
    <property type="entry name" value="CbiE"/>
</dbReference>
<gene>
    <name evidence="7" type="ORF">M2272_001781</name>
</gene>
<dbReference type="GO" id="GO:0032259">
    <property type="term" value="P:methylation"/>
    <property type="evidence" value="ECO:0007669"/>
    <property type="project" value="UniProtKB-KW"/>
</dbReference>
<dbReference type="EC" id="2.1.1.289" evidence="7"/>
<dbReference type="Gene3D" id="3.40.50.150">
    <property type="entry name" value="Vaccinia Virus protein VP39"/>
    <property type="match status" value="1"/>
</dbReference>
<dbReference type="InterPro" id="IPR029063">
    <property type="entry name" value="SAM-dependent_MTases_sf"/>
</dbReference>
<keyword evidence="8" id="KW-1185">Reference proteome</keyword>